<protein>
    <recommendedName>
        <fullName evidence="4">Chitooligosaccharide deacetylase</fullName>
    </recommendedName>
    <alternativeName>
        <fullName evidence="7">Nodulation protein B</fullName>
    </alternativeName>
</protein>
<feature type="domain" description="NodB homology" evidence="9">
    <location>
        <begin position="443"/>
        <end position="632"/>
    </location>
</feature>
<name>A0A1K2I501_9HYPH</name>
<dbReference type="PROSITE" id="PS51677">
    <property type="entry name" value="NODB"/>
    <property type="match status" value="1"/>
</dbReference>
<dbReference type="Gene3D" id="3.90.550.10">
    <property type="entry name" value="Spore Coat Polysaccharide Biosynthesis Protein SpsA, Chain A"/>
    <property type="match status" value="1"/>
</dbReference>
<accession>A0A1K2I501</accession>
<evidence type="ECO:0000313" key="11">
    <source>
        <dbReference type="Proteomes" id="UP000183447"/>
    </source>
</evidence>
<dbReference type="Proteomes" id="UP000183447">
    <property type="component" value="Unassembled WGS sequence"/>
</dbReference>
<dbReference type="GO" id="GO:0016757">
    <property type="term" value="F:glycosyltransferase activity"/>
    <property type="evidence" value="ECO:0007669"/>
    <property type="project" value="UniProtKB-KW"/>
</dbReference>
<dbReference type="InterPro" id="IPR001173">
    <property type="entry name" value="Glyco_trans_2-like"/>
</dbReference>
<comment type="similarity">
    <text evidence="2">Belongs to the glycosyltransferase 2 family.</text>
</comment>
<keyword evidence="8" id="KW-1133">Transmembrane helix</keyword>
<dbReference type="InterPro" id="IPR029070">
    <property type="entry name" value="Chitinase_insertion_sf"/>
</dbReference>
<dbReference type="Gene3D" id="3.20.20.370">
    <property type="entry name" value="Glycoside hydrolase/deacetylase"/>
    <property type="match status" value="1"/>
</dbReference>
<feature type="transmembrane region" description="Helical" evidence="8">
    <location>
        <begin position="963"/>
        <end position="985"/>
    </location>
</feature>
<evidence type="ECO:0000256" key="3">
    <source>
        <dbReference type="ARBA" id="ARBA00010973"/>
    </source>
</evidence>
<keyword evidence="8" id="KW-0472">Membrane</keyword>
<evidence type="ECO:0000256" key="6">
    <source>
        <dbReference type="ARBA" id="ARBA00022679"/>
    </source>
</evidence>
<dbReference type="Pfam" id="PF00535">
    <property type="entry name" value="Glycos_transf_2"/>
    <property type="match status" value="1"/>
</dbReference>
<dbReference type="SUPFAM" id="SSF88713">
    <property type="entry name" value="Glycoside hydrolase/deacetylase"/>
    <property type="match status" value="1"/>
</dbReference>
<evidence type="ECO:0000256" key="7">
    <source>
        <dbReference type="ARBA" id="ARBA00032976"/>
    </source>
</evidence>
<dbReference type="CDD" id="cd06423">
    <property type="entry name" value="CESA_like"/>
    <property type="match status" value="1"/>
</dbReference>
<dbReference type="InterPro" id="IPR011330">
    <property type="entry name" value="Glyco_hydro/deAcase_b/a-brl"/>
</dbReference>
<evidence type="ECO:0000256" key="1">
    <source>
        <dbReference type="ARBA" id="ARBA00003236"/>
    </source>
</evidence>
<evidence type="ECO:0000256" key="5">
    <source>
        <dbReference type="ARBA" id="ARBA00022676"/>
    </source>
</evidence>
<dbReference type="PANTHER" id="PTHR43630:SF1">
    <property type="entry name" value="POLY-BETA-1,6-N-ACETYL-D-GLUCOSAMINE SYNTHASE"/>
    <property type="match status" value="1"/>
</dbReference>
<organism evidence="10 11">
    <name type="scientific">Devosia enhydra</name>
    <dbReference type="NCBI Taxonomy" id="665118"/>
    <lineage>
        <taxon>Bacteria</taxon>
        <taxon>Pseudomonadati</taxon>
        <taxon>Pseudomonadota</taxon>
        <taxon>Alphaproteobacteria</taxon>
        <taxon>Hyphomicrobiales</taxon>
        <taxon>Devosiaceae</taxon>
        <taxon>Devosia</taxon>
    </lineage>
</organism>
<dbReference type="STRING" id="665118.SAMN02983003_4006"/>
<dbReference type="SUPFAM" id="SSF53448">
    <property type="entry name" value="Nucleotide-diphospho-sugar transferases"/>
    <property type="match status" value="1"/>
</dbReference>
<dbReference type="GO" id="GO:0016810">
    <property type="term" value="F:hydrolase activity, acting on carbon-nitrogen (but not peptide) bonds"/>
    <property type="evidence" value="ECO:0007669"/>
    <property type="project" value="InterPro"/>
</dbReference>
<evidence type="ECO:0000313" key="10">
    <source>
        <dbReference type="EMBL" id="SFZ86812.1"/>
    </source>
</evidence>
<keyword evidence="8" id="KW-0812">Transmembrane</keyword>
<dbReference type="InterPro" id="IPR002509">
    <property type="entry name" value="NODB_dom"/>
</dbReference>
<feature type="transmembrane region" description="Helical" evidence="8">
    <location>
        <begin position="670"/>
        <end position="696"/>
    </location>
</feature>
<dbReference type="PANTHER" id="PTHR43630">
    <property type="entry name" value="POLY-BETA-1,6-N-ACETYL-D-GLUCOSAMINE SYNTHASE"/>
    <property type="match status" value="1"/>
</dbReference>
<dbReference type="Pfam" id="PF01522">
    <property type="entry name" value="Polysacc_deac_1"/>
    <property type="match status" value="1"/>
</dbReference>
<sequence>MAEVTAPASEEKAMGGPLLPAVAGTAVPLPLTPSALPDAVRGALEPVGPETLRRRPVRALGLGADGAGARRIHALWPEATQAGLATAMAEASHIDVLHPGWLRLDDPAQPLHLALGAEARATRDQLLRLNPRLAILPLLAPWDGAALATRLSTLAGRQSLATEIAAALAAEDLAGLLIDFTALPDAATADHAAFLDILRSTLPEGAEIGVRRNLGDGAEPSLITSADFIVLDAFGTPVPAGGAPIAPLDWLAANAERWLDAVAPGRLVFTLPGHATLWRGEAAAPEQLDFSAAVALAESVGATSLFDAASRTGRFDFRAGDGTTSRVWLSDAATLFNQLAILDAAGARRIGIDRLGEGDPQVWTLAAALHARGELSSHAAEAFAYASVPETQGSGELAYISGTASIGARQIAHAREDGLISDVRVARFPTRQTLHNFESPRDRRIVLSFDDGPSPANTQPILDILAQKQVPAVFFVVGDAVLRHPEGLRRIIAAGHEVGNHTFSHVNMAEISSEQFRLELNSTQELIESAGGVHSRLFRPPYLINREPPSPIKQANFDLLLEAGYISVNAAVDSVDWAADSPARIVARTLAAIRSGEGHMLLMHDGGGPRSMTIAALPEIIDQARAEGYEFVSLADYFGVPPEALNRPVGADTHPLYRALVMPVVGTYHWAGGVFFAIIGVTMIIGIGRMVVVLALSAFARPQRRLVLPDPAPLVSVIVPAYNEEAVILATLRSLLASDYSNLEIIVVDDGSKDNTFALVTRHYAGHPRVVALTKPNGGKASALNLGIARANGAYFIGLDADTQFGRDTISWLIAGFTAPDIAAVAGNAKVGNRHTILTKCQAIEYITSQNLDKRGFEVINAITVVPGCVGAWRRDAVLAVDGYCDRTLAEDADLTVRILCEGYRIVYEPRAIALTEAPASLRDFLKQRFRWSFGTLQVIWKNKGLLVTSPNKAVGWLVIPQMVLFQLTLPFLAPLLDLALIWAVSTGLWHMGMNPGQSMPDHNLMMIQSWLLYTVLDGIYGLAAYVDEWKEDKKLMLMLPVQRLFYRHLLNFALAKAIILAIRGRMVGWGTLKREGTVALSG</sequence>
<evidence type="ECO:0000256" key="2">
    <source>
        <dbReference type="ARBA" id="ARBA00006739"/>
    </source>
</evidence>
<comment type="function">
    <text evidence="1">Is involved in generating a small heat-stable compound (Nod), an acylated oligomer of N-acetylglucosamine, that stimulates mitosis in various plant protoplasts.</text>
</comment>
<evidence type="ECO:0000256" key="8">
    <source>
        <dbReference type="SAM" id="Phobius"/>
    </source>
</evidence>
<dbReference type="Gene3D" id="3.20.20.80">
    <property type="entry name" value="Glycosidases"/>
    <property type="match status" value="1"/>
</dbReference>
<dbReference type="GO" id="GO:0005975">
    <property type="term" value="P:carbohydrate metabolic process"/>
    <property type="evidence" value="ECO:0007669"/>
    <property type="project" value="InterPro"/>
</dbReference>
<comment type="similarity">
    <text evidence="3">Belongs to the polysaccharide deacetylase family.</text>
</comment>
<evidence type="ECO:0000259" key="9">
    <source>
        <dbReference type="PROSITE" id="PS51677"/>
    </source>
</evidence>
<keyword evidence="11" id="KW-1185">Reference proteome</keyword>
<reference evidence="10 11" key="1">
    <citation type="submission" date="2016-11" db="EMBL/GenBank/DDBJ databases">
        <authorList>
            <person name="Jaros S."/>
            <person name="Januszkiewicz K."/>
            <person name="Wedrychowicz H."/>
        </authorList>
    </citation>
    <scope>NUCLEOTIDE SEQUENCE [LARGE SCALE GENOMIC DNA]</scope>
    <source>
        <strain evidence="10 11">ATCC 23634</strain>
    </source>
</reference>
<evidence type="ECO:0000256" key="4">
    <source>
        <dbReference type="ARBA" id="ARBA00020071"/>
    </source>
</evidence>
<proteinExistence type="inferred from homology"/>
<dbReference type="EMBL" id="FPKU01000004">
    <property type="protein sequence ID" value="SFZ86812.1"/>
    <property type="molecule type" value="Genomic_DNA"/>
</dbReference>
<dbReference type="InterPro" id="IPR029044">
    <property type="entry name" value="Nucleotide-diphossugar_trans"/>
</dbReference>
<keyword evidence="6 10" id="KW-0808">Transferase</keyword>
<keyword evidence="5" id="KW-0328">Glycosyltransferase</keyword>
<feature type="transmembrane region" description="Helical" evidence="8">
    <location>
        <begin position="1005"/>
        <end position="1024"/>
    </location>
</feature>
<dbReference type="Gene3D" id="3.10.50.10">
    <property type="match status" value="1"/>
</dbReference>
<dbReference type="AlphaFoldDB" id="A0A1K2I501"/>
<gene>
    <name evidence="10" type="ORF">SAMN02983003_4006</name>
</gene>